<keyword evidence="7 9" id="KW-0675">Receptor</keyword>
<feature type="transmembrane region" description="Helical" evidence="11">
    <location>
        <begin position="219"/>
        <end position="240"/>
    </location>
</feature>
<dbReference type="InterPro" id="IPR017452">
    <property type="entry name" value="GPCR_Rhodpsn_7TM"/>
</dbReference>
<evidence type="ECO:0000256" key="5">
    <source>
        <dbReference type="ARBA" id="ARBA00023040"/>
    </source>
</evidence>
<keyword evidence="6 11" id="KW-0472">Membrane</keyword>
<evidence type="ECO:0000313" key="14">
    <source>
        <dbReference type="Proteomes" id="UP000791440"/>
    </source>
</evidence>
<reference evidence="13" key="1">
    <citation type="journal article" date="2016" name="Insect Biochem. Mol. Biol.">
        <title>Multifaceted biological insights from a draft genome sequence of the tobacco hornworm moth, Manduca sexta.</title>
        <authorList>
            <person name="Kanost M.R."/>
            <person name="Arrese E.L."/>
            <person name="Cao X."/>
            <person name="Chen Y.R."/>
            <person name="Chellapilla S."/>
            <person name="Goldsmith M.R."/>
            <person name="Grosse-Wilde E."/>
            <person name="Heckel D.G."/>
            <person name="Herndon N."/>
            <person name="Jiang H."/>
            <person name="Papanicolaou A."/>
            <person name="Qu J."/>
            <person name="Soulages J.L."/>
            <person name="Vogel H."/>
            <person name="Walters J."/>
            <person name="Waterhouse R.M."/>
            <person name="Ahn S.J."/>
            <person name="Almeida F.C."/>
            <person name="An C."/>
            <person name="Aqrawi P."/>
            <person name="Bretschneider A."/>
            <person name="Bryant W.B."/>
            <person name="Bucks S."/>
            <person name="Chao H."/>
            <person name="Chevignon G."/>
            <person name="Christen J.M."/>
            <person name="Clarke D.F."/>
            <person name="Dittmer N.T."/>
            <person name="Ferguson L.C.F."/>
            <person name="Garavelou S."/>
            <person name="Gordon K.H.J."/>
            <person name="Gunaratna R.T."/>
            <person name="Han Y."/>
            <person name="Hauser F."/>
            <person name="He Y."/>
            <person name="Heidel-Fischer H."/>
            <person name="Hirsh A."/>
            <person name="Hu Y."/>
            <person name="Jiang H."/>
            <person name="Kalra D."/>
            <person name="Klinner C."/>
            <person name="Konig C."/>
            <person name="Kovar C."/>
            <person name="Kroll A.R."/>
            <person name="Kuwar S.S."/>
            <person name="Lee S.L."/>
            <person name="Lehman R."/>
            <person name="Li K."/>
            <person name="Li Z."/>
            <person name="Liang H."/>
            <person name="Lovelace S."/>
            <person name="Lu Z."/>
            <person name="Mansfield J.H."/>
            <person name="McCulloch K.J."/>
            <person name="Mathew T."/>
            <person name="Morton B."/>
            <person name="Muzny D.M."/>
            <person name="Neunemann D."/>
            <person name="Ongeri F."/>
            <person name="Pauchet Y."/>
            <person name="Pu L.L."/>
            <person name="Pyrousis I."/>
            <person name="Rao X.J."/>
            <person name="Redding A."/>
            <person name="Roesel C."/>
            <person name="Sanchez-Gracia A."/>
            <person name="Schaack S."/>
            <person name="Shukla A."/>
            <person name="Tetreau G."/>
            <person name="Wang Y."/>
            <person name="Xiong G.H."/>
            <person name="Traut W."/>
            <person name="Walsh T.K."/>
            <person name="Worley K.C."/>
            <person name="Wu D."/>
            <person name="Wu W."/>
            <person name="Wu Y.Q."/>
            <person name="Zhang X."/>
            <person name="Zou Z."/>
            <person name="Zucker H."/>
            <person name="Briscoe A.D."/>
            <person name="Burmester T."/>
            <person name="Clem R.J."/>
            <person name="Feyereisen R."/>
            <person name="Grimmelikhuijzen C.J.P."/>
            <person name="Hamodrakas S.J."/>
            <person name="Hansson B.S."/>
            <person name="Huguet E."/>
            <person name="Jermiin L.S."/>
            <person name="Lan Q."/>
            <person name="Lehman H.K."/>
            <person name="Lorenzen M."/>
            <person name="Merzendorfer H."/>
            <person name="Michalopoulos I."/>
            <person name="Morton D.B."/>
            <person name="Muthukrishnan S."/>
            <person name="Oakeshott J.G."/>
            <person name="Palmer W."/>
            <person name="Park Y."/>
            <person name="Passarelli A.L."/>
            <person name="Rozas J."/>
            <person name="Schwartz L.M."/>
            <person name="Smith W."/>
            <person name="Southgate A."/>
            <person name="Vilcinskas A."/>
            <person name="Vogt R."/>
            <person name="Wang P."/>
            <person name="Werren J."/>
            <person name="Yu X.Q."/>
            <person name="Zhou J.J."/>
            <person name="Brown S.J."/>
            <person name="Scherer S.E."/>
            <person name="Richards S."/>
            <person name="Blissard G.W."/>
        </authorList>
    </citation>
    <scope>NUCLEOTIDE SEQUENCE</scope>
</reference>
<evidence type="ECO:0000313" key="13">
    <source>
        <dbReference type="EMBL" id="KAG6442779.1"/>
    </source>
</evidence>
<dbReference type="PROSITE" id="PS00237">
    <property type="entry name" value="G_PROTEIN_RECEP_F1_1"/>
    <property type="match status" value="1"/>
</dbReference>
<proteinExistence type="inferred from homology"/>
<organism evidence="13 14">
    <name type="scientific">Manduca sexta</name>
    <name type="common">Tobacco hawkmoth</name>
    <name type="synonym">Tobacco hornworm</name>
    <dbReference type="NCBI Taxonomy" id="7130"/>
    <lineage>
        <taxon>Eukaryota</taxon>
        <taxon>Metazoa</taxon>
        <taxon>Ecdysozoa</taxon>
        <taxon>Arthropoda</taxon>
        <taxon>Hexapoda</taxon>
        <taxon>Insecta</taxon>
        <taxon>Pterygota</taxon>
        <taxon>Neoptera</taxon>
        <taxon>Endopterygota</taxon>
        <taxon>Lepidoptera</taxon>
        <taxon>Glossata</taxon>
        <taxon>Ditrysia</taxon>
        <taxon>Bombycoidea</taxon>
        <taxon>Sphingidae</taxon>
        <taxon>Sphinginae</taxon>
        <taxon>Sphingini</taxon>
        <taxon>Manduca</taxon>
    </lineage>
</organism>
<keyword evidence="4 11" id="KW-1133">Transmembrane helix</keyword>
<dbReference type="EMBL" id="JH668296">
    <property type="protein sequence ID" value="KAG6442779.1"/>
    <property type="molecule type" value="Genomic_DNA"/>
</dbReference>
<dbReference type="PRINTS" id="PR00237">
    <property type="entry name" value="GPCRRHODOPSN"/>
</dbReference>
<dbReference type="AlphaFoldDB" id="A0A921YPJ7"/>
<dbReference type="SUPFAM" id="SSF81321">
    <property type="entry name" value="Family A G protein-coupled receptor-like"/>
    <property type="match status" value="1"/>
</dbReference>
<evidence type="ECO:0000256" key="8">
    <source>
        <dbReference type="ARBA" id="ARBA00023224"/>
    </source>
</evidence>
<dbReference type="Gene3D" id="1.20.1070.10">
    <property type="entry name" value="Rhodopsin 7-helix transmembrane proteins"/>
    <property type="match status" value="1"/>
</dbReference>
<dbReference type="PANTHER" id="PTHR24243:SF230">
    <property type="entry name" value="G-PROTEIN COUPLED RECEPTORS FAMILY 1 PROFILE DOMAIN-CONTAINING PROTEIN"/>
    <property type="match status" value="1"/>
</dbReference>
<keyword evidence="8 9" id="KW-0807">Transducer</keyword>
<feature type="transmembrane region" description="Helical" evidence="11">
    <location>
        <begin position="55"/>
        <end position="77"/>
    </location>
</feature>
<feature type="compositionally biased region" description="Polar residues" evidence="10">
    <location>
        <begin position="374"/>
        <end position="385"/>
    </location>
</feature>
<feature type="transmembrane region" description="Helical" evidence="11">
    <location>
        <begin position="168"/>
        <end position="191"/>
    </location>
</feature>
<evidence type="ECO:0000256" key="11">
    <source>
        <dbReference type="SAM" id="Phobius"/>
    </source>
</evidence>
<comment type="subcellular location">
    <subcellularLocation>
        <location evidence="1">Membrane</location>
        <topology evidence="1">Multi-pass membrane protein</topology>
    </subcellularLocation>
</comment>
<comment type="caution">
    <text evidence="13">The sequence shown here is derived from an EMBL/GenBank/DDBJ whole genome shotgun (WGS) entry which is preliminary data.</text>
</comment>
<dbReference type="Pfam" id="PF00001">
    <property type="entry name" value="7tm_1"/>
    <property type="match status" value="1"/>
</dbReference>
<reference evidence="13" key="2">
    <citation type="submission" date="2020-12" db="EMBL/GenBank/DDBJ databases">
        <authorList>
            <person name="Kanost M."/>
        </authorList>
    </citation>
    <scope>NUCLEOTIDE SEQUENCE</scope>
</reference>
<evidence type="ECO:0000256" key="10">
    <source>
        <dbReference type="SAM" id="MobiDB-lite"/>
    </source>
</evidence>
<evidence type="ECO:0000256" key="7">
    <source>
        <dbReference type="ARBA" id="ARBA00023170"/>
    </source>
</evidence>
<evidence type="ECO:0000256" key="4">
    <source>
        <dbReference type="ARBA" id="ARBA00022989"/>
    </source>
</evidence>
<gene>
    <name evidence="13" type="ORF">O3G_MSEX002511</name>
</gene>
<evidence type="ECO:0000256" key="9">
    <source>
        <dbReference type="RuleBase" id="RU000688"/>
    </source>
</evidence>
<dbReference type="Proteomes" id="UP000791440">
    <property type="component" value="Unassembled WGS sequence"/>
</dbReference>
<dbReference type="GO" id="GO:0005886">
    <property type="term" value="C:plasma membrane"/>
    <property type="evidence" value="ECO:0007669"/>
    <property type="project" value="TreeGrafter"/>
</dbReference>
<keyword evidence="3 9" id="KW-0812">Transmembrane</keyword>
<sequence length="482" mass="53897">MSAPPGIDPGGTMNDLNYINGINDTVDLNTTMATLGNLTFFDLATEQQVANLLNIYYTPLLVVLGSVGNLLSVFVFYNSKLWLQPTSRYLTAVALSDTLFLTQLLPPWMNAVRLTGLFNHWGFCQVFVYLSYVTCCLSNWLVVAFTVERFMAVVYPLRRTSMCSVNRSQIIIGTLVLLAMILNLPVFRFAVPTGKNCNIDFDYLDQAAQFNVADTVLSFTIPLMVITIMNAWIMVGVWRLEHGRARPRRMLSNQRAQQRVTRMLLIVSSVFVALNLPAYTMRICAYAYNMSEKEYSGRYAALQQVALLFFNTNFGINFVLYCLSGQNFRRALREMLRWRWRQQPPAERIEMRATRASLRRGSNSTSVVSTEVSQGPSSSAVTATTPPCRHKNCPHRWIFDNRLRLTATATPRRGLFGTAVEIHDPPTPFVTPRAVPRTTPRAVPHVIPHATHATPHVTPHATPHAAPSASTTSATSPGRASS</sequence>
<feature type="region of interest" description="Disordered" evidence="10">
    <location>
        <begin position="453"/>
        <end position="482"/>
    </location>
</feature>
<keyword evidence="5 9" id="KW-0297">G-protein coupled receptor</keyword>
<dbReference type="InterPro" id="IPR000276">
    <property type="entry name" value="GPCR_Rhodpsn"/>
</dbReference>
<feature type="compositionally biased region" description="Low complexity" evidence="10">
    <location>
        <begin position="362"/>
        <end position="373"/>
    </location>
</feature>
<evidence type="ECO:0000256" key="6">
    <source>
        <dbReference type="ARBA" id="ARBA00023136"/>
    </source>
</evidence>
<feature type="domain" description="G-protein coupled receptors family 1 profile" evidence="12">
    <location>
        <begin position="68"/>
        <end position="321"/>
    </location>
</feature>
<keyword evidence="14" id="KW-1185">Reference proteome</keyword>
<dbReference type="CDD" id="cd14978">
    <property type="entry name" value="7tmA_FMRFamide_R-like"/>
    <property type="match status" value="1"/>
</dbReference>
<comment type="similarity">
    <text evidence="2 9">Belongs to the G-protein coupled receptor 1 family.</text>
</comment>
<dbReference type="PROSITE" id="PS50262">
    <property type="entry name" value="G_PROTEIN_RECEP_F1_2"/>
    <property type="match status" value="1"/>
</dbReference>
<evidence type="ECO:0000259" key="12">
    <source>
        <dbReference type="PROSITE" id="PS50262"/>
    </source>
</evidence>
<feature type="transmembrane region" description="Helical" evidence="11">
    <location>
        <begin position="89"/>
        <end position="106"/>
    </location>
</feature>
<dbReference type="GO" id="GO:0004930">
    <property type="term" value="F:G protein-coupled receptor activity"/>
    <property type="evidence" value="ECO:0007669"/>
    <property type="project" value="UniProtKB-KW"/>
</dbReference>
<evidence type="ECO:0000256" key="2">
    <source>
        <dbReference type="ARBA" id="ARBA00010663"/>
    </source>
</evidence>
<dbReference type="EMBL" id="JH668296">
    <property type="protein sequence ID" value="KAG6442778.1"/>
    <property type="molecule type" value="Genomic_DNA"/>
</dbReference>
<feature type="transmembrane region" description="Helical" evidence="11">
    <location>
        <begin position="301"/>
        <end position="323"/>
    </location>
</feature>
<protein>
    <recommendedName>
        <fullName evidence="12">G-protein coupled receptors family 1 profile domain-containing protein</fullName>
    </recommendedName>
</protein>
<name>A0A921YPJ7_MANSE</name>
<evidence type="ECO:0000256" key="1">
    <source>
        <dbReference type="ARBA" id="ARBA00004141"/>
    </source>
</evidence>
<feature type="transmembrane region" description="Helical" evidence="11">
    <location>
        <begin position="126"/>
        <end position="147"/>
    </location>
</feature>
<accession>A0A921YPJ7</accession>
<feature type="region of interest" description="Disordered" evidence="10">
    <location>
        <begin position="360"/>
        <end position="387"/>
    </location>
</feature>
<feature type="transmembrane region" description="Helical" evidence="11">
    <location>
        <begin position="260"/>
        <end position="281"/>
    </location>
</feature>
<dbReference type="PANTHER" id="PTHR24243">
    <property type="entry name" value="G-PROTEIN COUPLED RECEPTOR"/>
    <property type="match status" value="1"/>
</dbReference>
<evidence type="ECO:0000256" key="3">
    <source>
        <dbReference type="ARBA" id="ARBA00022692"/>
    </source>
</evidence>